<protein>
    <submittedName>
        <fullName evidence="2">Uncharacterized protein</fullName>
    </submittedName>
</protein>
<proteinExistence type="predicted"/>
<keyword evidence="3" id="KW-1185">Reference proteome</keyword>
<gene>
    <name evidence="2" type="ORF">HannXRQ_Chr10g0305941</name>
</gene>
<organism evidence="2 3">
    <name type="scientific">Helianthus annuus</name>
    <name type="common">Common sunflower</name>
    <dbReference type="NCBI Taxonomy" id="4232"/>
    <lineage>
        <taxon>Eukaryota</taxon>
        <taxon>Viridiplantae</taxon>
        <taxon>Streptophyta</taxon>
        <taxon>Embryophyta</taxon>
        <taxon>Tracheophyta</taxon>
        <taxon>Spermatophyta</taxon>
        <taxon>Magnoliopsida</taxon>
        <taxon>eudicotyledons</taxon>
        <taxon>Gunneridae</taxon>
        <taxon>Pentapetalae</taxon>
        <taxon>asterids</taxon>
        <taxon>campanulids</taxon>
        <taxon>Asterales</taxon>
        <taxon>Asteraceae</taxon>
        <taxon>Asteroideae</taxon>
        <taxon>Heliantheae alliance</taxon>
        <taxon>Heliantheae</taxon>
        <taxon>Helianthus</taxon>
    </lineage>
</organism>
<feature type="signal peptide" evidence="1">
    <location>
        <begin position="1"/>
        <end position="19"/>
    </location>
</feature>
<name>A0A251TMH5_HELAN</name>
<dbReference type="Proteomes" id="UP000215914">
    <property type="component" value="Chromosome 10"/>
</dbReference>
<dbReference type="AlphaFoldDB" id="A0A251TMH5"/>
<evidence type="ECO:0000313" key="2">
    <source>
        <dbReference type="EMBL" id="OTG12094.1"/>
    </source>
</evidence>
<sequence>MCGFFFGLTGLVITHLVSKLTMLVVMEDVHFLLLEPKLILDLKMDPVNQAFGKSFHVEFTACP</sequence>
<feature type="chain" id="PRO_5012513092" evidence="1">
    <location>
        <begin position="20"/>
        <end position="63"/>
    </location>
</feature>
<reference evidence="3" key="1">
    <citation type="journal article" date="2017" name="Nature">
        <title>The sunflower genome provides insights into oil metabolism, flowering and Asterid evolution.</title>
        <authorList>
            <person name="Badouin H."/>
            <person name="Gouzy J."/>
            <person name="Grassa C.J."/>
            <person name="Murat F."/>
            <person name="Staton S.E."/>
            <person name="Cottret L."/>
            <person name="Lelandais-Briere C."/>
            <person name="Owens G.L."/>
            <person name="Carrere S."/>
            <person name="Mayjonade B."/>
            <person name="Legrand L."/>
            <person name="Gill N."/>
            <person name="Kane N.C."/>
            <person name="Bowers J.E."/>
            <person name="Hubner S."/>
            <person name="Bellec A."/>
            <person name="Berard A."/>
            <person name="Berges H."/>
            <person name="Blanchet N."/>
            <person name="Boniface M.C."/>
            <person name="Brunel D."/>
            <person name="Catrice O."/>
            <person name="Chaidir N."/>
            <person name="Claudel C."/>
            <person name="Donnadieu C."/>
            <person name="Faraut T."/>
            <person name="Fievet G."/>
            <person name="Helmstetter N."/>
            <person name="King M."/>
            <person name="Knapp S.J."/>
            <person name="Lai Z."/>
            <person name="Le Paslier M.C."/>
            <person name="Lippi Y."/>
            <person name="Lorenzon L."/>
            <person name="Mandel J.R."/>
            <person name="Marage G."/>
            <person name="Marchand G."/>
            <person name="Marquand E."/>
            <person name="Bret-Mestries E."/>
            <person name="Morien E."/>
            <person name="Nambeesan S."/>
            <person name="Nguyen T."/>
            <person name="Pegot-Espagnet P."/>
            <person name="Pouilly N."/>
            <person name="Raftis F."/>
            <person name="Sallet E."/>
            <person name="Schiex T."/>
            <person name="Thomas J."/>
            <person name="Vandecasteele C."/>
            <person name="Vares D."/>
            <person name="Vear F."/>
            <person name="Vautrin S."/>
            <person name="Crespi M."/>
            <person name="Mangin B."/>
            <person name="Burke J.M."/>
            <person name="Salse J."/>
            <person name="Munos S."/>
            <person name="Vincourt P."/>
            <person name="Rieseberg L.H."/>
            <person name="Langlade N.B."/>
        </authorList>
    </citation>
    <scope>NUCLEOTIDE SEQUENCE [LARGE SCALE GENOMIC DNA]</scope>
    <source>
        <strain evidence="3">cv. SF193</strain>
    </source>
</reference>
<evidence type="ECO:0000256" key="1">
    <source>
        <dbReference type="SAM" id="SignalP"/>
    </source>
</evidence>
<evidence type="ECO:0000313" key="3">
    <source>
        <dbReference type="Proteomes" id="UP000215914"/>
    </source>
</evidence>
<accession>A0A251TMH5</accession>
<dbReference type="EMBL" id="CM007899">
    <property type="protein sequence ID" value="OTG12094.1"/>
    <property type="molecule type" value="Genomic_DNA"/>
</dbReference>
<keyword evidence="1" id="KW-0732">Signal</keyword>
<dbReference type="InParanoid" id="A0A251TMH5"/>